<comment type="caution">
    <text evidence="2">The sequence shown here is derived from an EMBL/GenBank/DDBJ whole genome shotgun (WGS) entry which is preliminary data.</text>
</comment>
<dbReference type="Pfam" id="PF24626">
    <property type="entry name" value="SH3_Tf2-1"/>
    <property type="match status" value="1"/>
</dbReference>
<sequence>YHDKKRKNVEFNEGDHVFLRVPPTTGIGRALRSRKLTPRFIGPYQILGRVGKVAYRIVLPPSLSNLHNVFHVSQLRKYVPDPTHVIEVDDVQVRENLTVETIPLRIEGRQVKKLRNKEIASVKVVWGGPAGESAAWELEDEMK</sequence>
<evidence type="ECO:0000259" key="1">
    <source>
        <dbReference type="Pfam" id="PF24626"/>
    </source>
</evidence>
<dbReference type="PANTHER" id="PTHR46148">
    <property type="entry name" value="CHROMO DOMAIN-CONTAINING PROTEIN"/>
    <property type="match status" value="1"/>
</dbReference>
<dbReference type="Proteomes" id="UP000265520">
    <property type="component" value="Unassembled WGS sequence"/>
</dbReference>
<evidence type="ECO:0000313" key="2">
    <source>
        <dbReference type="EMBL" id="MCI33833.1"/>
    </source>
</evidence>
<feature type="non-terminal residue" evidence="2">
    <location>
        <position position="143"/>
    </location>
</feature>
<organism evidence="2 3">
    <name type="scientific">Trifolium medium</name>
    <dbReference type="NCBI Taxonomy" id="97028"/>
    <lineage>
        <taxon>Eukaryota</taxon>
        <taxon>Viridiplantae</taxon>
        <taxon>Streptophyta</taxon>
        <taxon>Embryophyta</taxon>
        <taxon>Tracheophyta</taxon>
        <taxon>Spermatophyta</taxon>
        <taxon>Magnoliopsida</taxon>
        <taxon>eudicotyledons</taxon>
        <taxon>Gunneridae</taxon>
        <taxon>Pentapetalae</taxon>
        <taxon>rosids</taxon>
        <taxon>fabids</taxon>
        <taxon>Fabales</taxon>
        <taxon>Fabaceae</taxon>
        <taxon>Papilionoideae</taxon>
        <taxon>50 kb inversion clade</taxon>
        <taxon>NPAAA clade</taxon>
        <taxon>Hologalegina</taxon>
        <taxon>IRL clade</taxon>
        <taxon>Trifolieae</taxon>
        <taxon>Trifolium</taxon>
    </lineage>
</organism>
<keyword evidence="3" id="KW-1185">Reference proteome</keyword>
<name>A0A392RB42_9FABA</name>
<dbReference type="EMBL" id="LXQA010207843">
    <property type="protein sequence ID" value="MCI33833.1"/>
    <property type="molecule type" value="Genomic_DNA"/>
</dbReference>
<protein>
    <submittedName>
        <fullName evidence="2">Putative retrotransposon gag protein</fullName>
    </submittedName>
</protein>
<proteinExistence type="predicted"/>
<dbReference type="AlphaFoldDB" id="A0A392RB42"/>
<feature type="domain" description="Tf2-1-like SH3-like" evidence="1">
    <location>
        <begin position="14"/>
        <end position="79"/>
    </location>
</feature>
<reference evidence="2 3" key="1">
    <citation type="journal article" date="2018" name="Front. Plant Sci.">
        <title>Red Clover (Trifolium pratense) and Zigzag Clover (T. medium) - A Picture of Genomic Similarities and Differences.</title>
        <authorList>
            <person name="Dluhosova J."/>
            <person name="Istvanek J."/>
            <person name="Nedelnik J."/>
            <person name="Repkova J."/>
        </authorList>
    </citation>
    <scope>NUCLEOTIDE SEQUENCE [LARGE SCALE GENOMIC DNA]</scope>
    <source>
        <strain evidence="3">cv. 10/8</strain>
        <tissue evidence="2">Leaf</tissue>
    </source>
</reference>
<feature type="non-terminal residue" evidence="2">
    <location>
        <position position="1"/>
    </location>
</feature>
<accession>A0A392RB42</accession>
<evidence type="ECO:0000313" key="3">
    <source>
        <dbReference type="Proteomes" id="UP000265520"/>
    </source>
</evidence>
<dbReference type="InterPro" id="IPR056924">
    <property type="entry name" value="SH3_Tf2-1"/>
</dbReference>
<dbReference type="PANTHER" id="PTHR46148:SF60">
    <property type="entry name" value="CHROMO DOMAIN-CONTAINING PROTEIN"/>
    <property type="match status" value="1"/>
</dbReference>